<keyword evidence="3" id="KW-1185">Reference proteome</keyword>
<dbReference type="AlphaFoldDB" id="A0A812CKZ7"/>
<keyword evidence="1" id="KW-0472">Membrane</keyword>
<accession>A0A812CKZ7</accession>
<feature type="transmembrane region" description="Helical" evidence="1">
    <location>
        <begin position="160"/>
        <end position="193"/>
    </location>
</feature>
<dbReference type="EMBL" id="CAHIKZ030001541">
    <property type="protein sequence ID" value="CAE1267533.1"/>
    <property type="molecule type" value="Genomic_DNA"/>
</dbReference>
<evidence type="ECO:0000313" key="2">
    <source>
        <dbReference type="EMBL" id="CAE1267533.1"/>
    </source>
</evidence>
<evidence type="ECO:0000256" key="1">
    <source>
        <dbReference type="SAM" id="Phobius"/>
    </source>
</evidence>
<dbReference type="Proteomes" id="UP000597762">
    <property type="component" value="Unassembled WGS sequence"/>
</dbReference>
<feature type="transmembrane region" description="Helical" evidence="1">
    <location>
        <begin position="256"/>
        <end position="286"/>
    </location>
</feature>
<keyword evidence="1" id="KW-0812">Transmembrane</keyword>
<sequence length="343" mass="41147">MRYFTDVDADMMNIHNWLADEDQSLPNMFATTYPAPCAIASQSNLELDTYQVGTKFNKNPPSYEEHMKRYNINQSLGSNTSDTIKNEYQSIGNYSHSLQNQAELMEPYRRETRNMCYPYCKCQPGYSCCQGTAPYNGKMNDVDEDGSQDLRSFISTFDILHFYILFLFCSVNLFLFFSCFFFFHCCFFCFFLFHFFIQNFSFLFLLFFLLLLLFPFSFLFLFSSFSLRFFPFFFFFPCFLVFFFFLEFLFLTSFSFFLFLFIPFFFPFSFFMFSILLFFFFLLFLFLPHLSSFSLFCSLSLFFFFTLPFFPSLFFSFSSLFSFFFLPSFLLSLFFVFFFSDCA</sequence>
<protein>
    <submittedName>
        <fullName evidence="2">Uncharacterized protein</fullName>
    </submittedName>
</protein>
<name>A0A812CKZ7_ACAPH</name>
<comment type="caution">
    <text evidence="2">The sequence shown here is derived from an EMBL/GenBank/DDBJ whole genome shotgun (WGS) entry which is preliminary data.</text>
</comment>
<gene>
    <name evidence="2" type="ORF">SPHA_35634</name>
</gene>
<feature type="transmembrane region" description="Helical" evidence="1">
    <location>
        <begin position="320"/>
        <end position="339"/>
    </location>
</feature>
<keyword evidence="1" id="KW-1133">Transmembrane helix</keyword>
<organism evidence="2 3">
    <name type="scientific">Acanthosepion pharaonis</name>
    <name type="common">Pharaoh cuttlefish</name>
    <name type="synonym">Sepia pharaonis</name>
    <dbReference type="NCBI Taxonomy" id="158019"/>
    <lineage>
        <taxon>Eukaryota</taxon>
        <taxon>Metazoa</taxon>
        <taxon>Spiralia</taxon>
        <taxon>Lophotrochozoa</taxon>
        <taxon>Mollusca</taxon>
        <taxon>Cephalopoda</taxon>
        <taxon>Coleoidea</taxon>
        <taxon>Decapodiformes</taxon>
        <taxon>Sepiida</taxon>
        <taxon>Sepiina</taxon>
        <taxon>Sepiidae</taxon>
        <taxon>Acanthosepion</taxon>
    </lineage>
</organism>
<feature type="transmembrane region" description="Helical" evidence="1">
    <location>
        <begin position="293"/>
        <end position="314"/>
    </location>
</feature>
<feature type="transmembrane region" description="Helical" evidence="1">
    <location>
        <begin position="229"/>
        <end position="250"/>
    </location>
</feature>
<evidence type="ECO:0000313" key="3">
    <source>
        <dbReference type="Proteomes" id="UP000597762"/>
    </source>
</evidence>
<reference evidence="2" key="1">
    <citation type="submission" date="2021-01" db="EMBL/GenBank/DDBJ databases">
        <authorList>
            <person name="Li R."/>
            <person name="Bekaert M."/>
        </authorList>
    </citation>
    <scope>NUCLEOTIDE SEQUENCE</scope>
    <source>
        <strain evidence="2">Farmed</strain>
    </source>
</reference>
<proteinExistence type="predicted"/>
<feature type="transmembrane region" description="Helical" evidence="1">
    <location>
        <begin position="199"/>
        <end position="222"/>
    </location>
</feature>